<feature type="non-terminal residue" evidence="3">
    <location>
        <position position="1"/>
    </location>
</feature>
<feature type="signal peptide" evidence="2">
    <location>
        <begin position="1"/>
        <end position="23"/>
    </location>
</feature>
<sequence length="219" mass="23864">PDGLRGIPCLLPRLLLLLPSVPPSAPPSLPPSVPPSSPSSKAPSFPSPSSAQGPLLPPSPLLALLLTARDLDSLSAYHTHFLSSLARQALVEGGGGRGKEGGVEGEGEGLRQVREQIRRLMRLGLLCVEEEEKEGREGRRVGGREGGREGGRAYEEFVTEARLLVSRMKGMVQRLEAPWMEGLLVRLDYNRHFELVMIEKKRTERGPTGFPVRHSEGGW</sequence>
<dbReference type="InterPro" id="IPR042241">
    <property type="entry name" value="GCP_C_sf"/>
</dbReference>
<name>W7T0L2_9STRA</name>
<reference evidence="3 4" key="1">
    <citation type="journal article" date="2014" name="Mol. Plant">
        <title>Chromosome Scale Genome Assembly and Transcriptome Profiling of Nannochloropsis gaditana in Nitrogen Depletion.</title>
        <authorList>
            <person name="Corteggiani Carpinelli E."/>
            <person name="Telatin A."/>
            <person name="Vitulo N."/>
            <person name="Forcato C."/>
            <person name="D'Angelo M."/>
            <person name="Schiavon R."/>
            <person name="Vezzi A."/>
            <person name="Giacometti G.M."/>
            <person name="Morosinotto T."/>
            <person name="Valle G."/>
        </authorList>
    </citation>
    <scope>NUCLEOTIDE SEQUENCE [LARGE SCALE GENOMIC DNA]</scope>
    <source>
        <strain evidence="3 4">B-31</strain>
    </source>
</reference>
<feature type="chain" id="PRO_5005378273" description="Spindle pole body component" evidence="2">
    <location>
        <begin position="24"/>
        <end position="219"/>
    </location>
</feature>
<keyword evidence="2" id="KW-0732">Signal</keyword>
<protein>
    <recommendedName>
        <fullName evidence="5">Spindle pole body component</fullName>
    </recommendedName>
</protein>
<evidence type="ECO:0008006" key="5">
    <source>
        <dbReference type="Google" id="ProtNLM"/>
    </source>
</evidence>
<evidence type="ECO:0000313" key="3">
    <source>
        <dbReference type="EMBL" id="EWM20277.1"/>
    </source>
</evidence>
<comment type="caution">
    <text evidence="3">The sequence shown here is derived from an EMBL/GenBank/DDBJ whole genome shotgun (WGS) entry which is preliminary data.</text>
</comment>
<evidence type="ECO:0000313" key="4">
    <source>
        <dbReference type="Proteomes" id="UP000019335"/>
    </source>
</evidence>
<dbReference type="EMBL" id="AZIL01003249">
    <property type="protein sequence ID" value="EWM20277.1"/>
    <property type="molecule type" value="Genomic_DNA"/>
</dbReference>
<dbReference type="Proteomes" id="UP000019335">
    <property type="component" value="Unassembled WGS sequence"/>
</dbReference>
<keyword evidence="4" id="KW-1185">Reference proteome</keyword>
<dbReference type="AlphaFoldDB" id="W7T0L2"/>
<evidence type="ECO:0000256" key="1">
    <source>
        <dbReference type="SAM" id="MobiDB-lite"/>
    </source>
</evidence>
<gene>
    <name evidence="3" type="ORF">Naga_101871g1</name>
</gene>
<feature type="compositionally biased region" description="Pro residues" evidence="1">
    <location>
        <begin position="21"/>
        <end position="37"/>
    </location>
</feature>
<organism evidence="3 4">
    <name type="scientific">Nannochloropsis gaditana</name>
    <dbReference type="NCBI Taxonomy" id="72520"/>
    <lineage>
        <taxon>Eukaryota</taxon>
        <taxon>Sar</taxon>
        <taxon>Stramenopiles</taxon>
        <taxon>Ochrophyta</taxon>
        <taxon>Eustigmatophyceae</taxon>
        <taxon>Eustigmatales</taxon>
        <taxon>Monodopsidaceae</taxon>
        <taxon>Nannochloropsis</taxon>
    </lineage>
</organism>
<proteinExistence type="predicted"/>
<dbReference type="Gene3D" id="1.20.120.1900">
    <property type="entry name" value="Gamma-tubulin complex, C-terminal domain"/>
    <property type="match status" value="1"/>
</dbReference>
<feature type="region of interest" description="Disordered" evidence="1">
    <location>
        <begin position="21"/>
        <end position="53"/>
    </location>
</feature>
<evidence type="ECO:0000256" key="2">
    <source>
        <dbReference type="SAM" id="SignalP"/>
    </source>
</evidence>
<feature type="compositionally biased region" description="Low complexity" evidence="1">
    <location>
        <begin position="38"/>
        <end position="53"/>
    </location>
</feature>
<accession>W7T0L2</accession>